<feature type="transmembrane region" description="Helical" evidence="5">
    <location>
        <begin position="224"/>
        <end position="242"/>
    </location>
</feature>
<protein>
    <submittedName>
        <fullName evidence="7">O-antigen ligase family protein</fullName>
    </submittedName>
</protein>
<evidence type="ECO:0000259" key="6">
    <source>
        <dbReference type="Pfam" id="PF04932"/>
    </source>
</evidence>
<keyword evidence="2 5" id="KW-0812">Transmembrane</keyword>
<evidence type="ECO:0000256" key="3">
    <source>
        <dbReference type="ARBA" id="ARBA00022989"/>
    </source>
</evidence>
<feature type="transmembrane region" description="Helical" evidence="5">
    <location>
        <begin position="249"/>
        <end position="265"/>
    </location>
</feature>
<accession>A0ABY5ZK94</accession>
<feature type="transmembrane region" description="Helical" evidence="5">
    <location>
        <begin position="201"/>
        <end position="218"/>
    </location>
</feature>
<dbReference type="RefSeq" id="WP_260747625.1">
    <property type="nucleotide sequence ID" value="NZ_CP092109.1"/>
</dbReference>
<comment type="subcellular location">
    <subcellularLocation>
        <location evidence="1">Membrane</location>
        <topology evidence="1">Multi-pass membrane protein</topology>
    </subcellularLocation>
</comment>
<dbReference type="GO" id="GO:0016874">
    <property type="term" value="F:ligase activity"/>
    <property type="evidence" value="ECO:0007669"/>
    <property type="project" value="UniProtKB-KW"/>
</dbReference>
<evidence type="ECO:0000256" key="1">
    <source>
        <dbReference type="ARBA" id="ARBA00004141"/>
    </source>
</evidence>
<dbReference type="EMBL" id="CP092109">
    <property type="protein sequence ID" value="UWZ79269.1"/>
    <property type="molecule type" value="Genomic_DNA"/>
</dbReference>
<dbReference type="PANTHER" id="PTHR37422:SF23">
    <property type="entry name" value="TEICHURONIC ACID BIOSYNTHESIS PROTEIN TUAE"/>
    <property type="match status" value="1"/>
</dbReference>
<dbReference type="InterPro" id="IPR007016">
    <property type="entry name" value="O-antigen_ligase-rel_domated"/>
</dbReference>
<evidence type="ECO:0000313" key="8">
    <source>
        <dbReference type="Proteomes" id="UP001060414"/>
    </source>
</evidence>
<dbReference type="PANTHER" id="PTHR37422">
    <property type="entry name" value="TEICHURONIC ACID BIOSYNTHESIS PROTEIN TUAE"/>
    <property type="match status" value="1"/>
</dbReference>
<reference evidence="7" key="1">
    <citation type="journal article" date="2022" name="Environ. Microbiol.">
        <title>Geoalkalibacter halelectricus SAP #1 sp. nov. possessing extracellular electron transfer and mineral#reducing capabilities from a haloalkaline environment.</title>
        <authorList>
            <person name="Yadav S."/>
            <person name="Singh R."/>
            <person name="Sundharam S.S."/>
            <person name="Chaudhary S."/>
            <person name="Krishnamurthi S."/>
            <person name="Patil S.A."/>
        </authorList>
    </citation>
    <scope>NUCLEOTIDE SEQUENCE</scope>
    <source>
        <strain evidence="7">SAP-1</strain>
    </source>
</reference>
<feature type="transmembrane region" description="Helical" evidence="5">
    <location>
        <begin position="378"/>
        <end position="402"/>
    </location>
</feature>
<feature type="transmembrane region" description="Helical" evidence="5">
    <location>
        <begin position="53"/>
        <end position="71"/>
    </location>
</feature>
<keyword evidence="3 5" id="KW-1133">Transmembrane helix</keyword>
<gene>
    <name evidence="7" type="ORF">L9S41_16540</name>
</gene>
<feature type="transmembrane region" description="Helical" evidence="5">
    <location>
        <begin position="7"/>
        <end position="33"/>
    </location>
</feature>
<feature type="domain" description="O-antigen ligase-related" evidence="6">
    <location>
        <begin position="208"/>
        <end position="348"/>
    </location>
</feature>
<name>A0ABY5ZK94_9BACT</name>
<feature type="transmembrane region" description="Helical" evidence="5">
    <location>
        <begin position="137"/>
        <end position="156"/>
    </location>
</feature>
<sequence>MLPLKTILYLALFLTAFFASIYKHPIIGVYAYLVTYNINPLGQWWGRFLPGFATRYAMLLALAIGLGVLFHKSKLRFGRFFEGQELLLISFVGVMWLSIVVGQSGGMDYNIDKMTKVLLVLLMASHVITTKRYFEGMIWVFVICGLYLGYELYGGAGSMRGGRYQSGVGGSDFGEGNFLAAHFGFVLPFVGVLFLKGGWKVRLLCVVAAAFIVNAIVITLSRGAFLGLAVGGVMAVLLSARLSRYRGKIIVLLIVGLLGGLYLTHDGFWYRMTSIQAVDGERDLSAQGRLDAWDGAWRMAQDYPLGVGVGRFFNHIGEYHSHIAGVDTHNTYLRCLAELGFHGFAILVLMIFTAFFMLWQIDRRASELTPERANFFHLYAYATKIALFVYLTAAMFVSSVYIEEFYWLLMFPVFLKRALDNEFLDAATEDNLSKVAKSAQLNNLKSHV</sequence>
<evidence type="ECO:0000256" key="5">
    <source>
        <dbReference type="SAM" id="Phobius"/>
    </source>
</evidence>
<evidence type="ECO:0000256" key="2">
    <source>
        <dbReference type="ARBA" id="ARBA00022692"/>
    </source>
</evidence>
<evidence type="ECO:0000256" key="4">
    <source>
        <dbReference type="ARBA" id="ARBA00023136"/>
    </source>
</evidence>
<dbReference type="Proteomes" id="UP001060414">
    <property type="component" value="Chromosome"/>
</dbReference>
<keyword evidence="8" id="KW-1185">Reference proteome</keyword>
<keyword evidence="7" id="KW-0436">Ligase</keyword>
<evidence type="ECO:0000313" key="7">
    <source>
        <dbReference type="EMBL" id="UWZ79269.1"/>
    </source>
</evidence>
<organism evidence="7 8">
    <name type="scientific">Geoalkalibacter halelectricus</name>
    <dbReference type="NCBI Taxonomy" id="2847045"/>
    <lineage>
        <taxon>Bacteria</taxon>
        <taxon>Pseudomonadati</taxon>
        <taxon>Thermodesulfobacteriota</taxon>
        <taxon>Desulfuromonadia</taxon>
        <taxon>Desulfuromonadales</taxon>
        <taxon>Geoalkalibacteraceae</taxon>
        <taxon>Geoalkalibacter</taxon>
    </lineage>
</organism>
<feature type="transmembrane region" description="Helical" evidence="5">
    <location>
        <begin position="176"/>
        <end position="194"/>
    </location>
</feature>
<keyword evidence="4 5" id="KW-0472">Membrane</keyword>
<feature type="transmembrane region" description="Helical" evidence="5">
    <location>
        <begin position="339"/>
        <end position="358"/>
    </location>
</feature>
<dbReference type="InterPro" id="IPR051533">
    <property type="entry name" value="WaaL-like"/>
</dbReference>
<dbReference type="Pfam" id="PF04932">
    <property type="entry name" value="Wzy_C"/>
    <property type="match status" value="1"/>
</dbReference>
<proteinExistence type="predicted"/>